<organism evidence="3 4">
    <name type="scientific">Moniliophthora roreri (strain MCA 2997)</name>
    <name type="common">Cocoa frosty pod rot fungus</name>
    <name type="synonym">Crinipellis roreri</name>
    <dbReference type="NCBI Taxonomy" id="1381753"/>
    <lineage>
        <taxon>Eukaryota</taxon>
        <taxon>Fungi</taxon>
        <taxon>Dikarya</taxon>
        <taxon>Basidiomycota</taxon>
        <taxon>Agaricomycotina</taxon>
        <taxon>Agaricomycetes</taxon>
        <taxon>Agaricomycetidae</taxon>
        <taxon>Agaricales</taxon>
        <taxon>Marasmiineae</taxon>
        <taxon>Marasmiaceae</taxon>
        <taxon>Moniliophthora</taxon>
    </lineage>
</organism>
<feature type="domain" description="DUF6533" evidence="2">
    <location>
        <begin position="23"/>
        <end position="68"/>
    </location>
</feature>
<dbReference type="Pfam" id="PF20151">
    <property type="entry name" value="DUF6533"/>
    <property type="match status" value="1"/>
</dbReference>
<accession>V2XKC0</accession>
<dbReference type="AlphaFoldDB" id="V2XKC0"/>
<dbReference type="STRING" id="1381753.V2XKC0"/>
<dbReference type="Proteomes" id="UP000017559">
    <property type="component" value="Unassembled WGS sequence"/>
</dbReference>
<proteinExistence type="predicted"/>
<keyword evidence="4" id="KW-1185">Reference proteome</keyword>
<dbReference type="HOGENOM" id="CLU_2483877_0_0_1"/>
<reference evidence="3 4" key="1">
    <citation type="journal article" date="2014" name="BMC Genomics">
        <title>Genome and secretome analysis of the hemibiotrophic fungal pathogen, Moniliophthora roreri, which causes frosty pod rot disease of cacao: mechanisms of the biotrophic and necrotrophic phases.</title>
        <authorList>
            <person name="Meinhardt L.W."/>
            <person name="Costa G.G.L."/>
            <person name="Thomazella D.P.T."/>
            <person name="Teixeira P.J.P.L."/>
            <person name="Carazzolle M.F."/>
            <person name="Schuster S.C."/>
            <person name="Carlson J.E."/>
            <person name="Guiltinan M.J."/>
            <person name="Mieczkowski P."/>
            <person name="Farmer A."/>
            <person name="Ramaraj T."/>
            <person name="Crozier J."/>
            <person name="Davis R.E."/>
            <person name="Shao J."/>
            <person name="Melnick R.L."/>
            <person name="Pereira G.A.G."/>
            <person name="Bailey B.A."/>
        </authorList>
    </citation>
    <scope>NUCLEOTIDE SEQUENCE [LARGE SCALE GENOMIC DNA]</scope>
    <source>
        <strain evidence="3 4">MCA 2997</strain>
    </source>
</reference>
<gene>
    <name evidence="3" type="ORF">Moror_9033</name>
</gene>
<evidence type="ECO:0000259" key="2">
    <source>
        <dbReference type="Pfam" id="PF20151"/>
    </source>
</evidence>
<evidence type="ECO:0000256" key="1">
    <source>
        <dbReference type="SAM" id="Phobius"/>
    </source>
</evidence>
<dbReference type="OrthoDB" id="3038503at2759"/>
<dbReference type="InterPro" id="IPR045340">
    <property type="entry name" value="DUF6533"/>
</dbReference>
<feature type="transmembrane region" description="Helical" evidence="1">
    <location>
        <begin position="54"/>
        <end position="78"/>
    </location>
</feature>
<keyword evidence="1" id="KW-0472">Membrane</keyword>
<comment type="caution">
    <text evidence="3">The sequence shown here is derived from an EMBL/GenBank/DDBJ whole genome shotgun (WGS) entry which is preliminary data.</text>
</comment>
<keyword evidence="1" id="KW-1133">Transmembrane helix</keyword>
<dbReference type="EMBL" id="AWSO01000231">
    <property type="protein sequence ID" value="ESK92960.1"/>
    <property type="molecule type" value="Genomic_DNA"/>
</dbReference>
<name>V2XKC0_MONRO</name>
<keyword evidence="1" id="KW-0812">Transmembrane</keyword>
<feature type="transmembrane region" description="Helical" evidence="1">
    <location>
        <begin position="12"/>
        <end position="34"/>
    </location>
</feature>
<sequence length="87" mass="10036">MSDWLDLVNKIEYYVGTFFSTRYAGVAAITILLYDHIVTFGAEVDLIWTKSWSFIKALFLVHRYFGFICVVIEAIAFFGRGINNTVR</sequence>
<protein>
    <recommendedName>
        <fullName evidence="2">DUF6533 domain-containing protein</fullName>
    </recommendedName>
</protein>
<evidence type="ECO:0000313" key="3">
    <source>
        <dbReference type="EMBL" id="ESK92960.1"/>
    </source>
</evidence>
<evidence type="ECO:0000313" key="4">
    <source>
        <dbReference type="Proteomes" id="UP000017559"/>
    </source>
</evidence>
<dbReference type="KEGG" id="mrr:Moror_9033"/>